<dbReference type="PANTHER" id="PTHR38111:SF9">
    <property type="entry name" value="ZN(2)-C6 FUNGAL-TYPE DOMAIN-CONTAINING PROTEIN"/>
    <property type="match status" value="1"/>
</dbReference>
<reference evidence="3" key="1">
    <citation type="submission" date="2021-05" db="EMBL/GenBank/DDBJ databases">
        <authorList>
            <person name="Khan N."/>
        </authorList>
    </citation>
    <scope>NUCLEOTIDE SEQUENCE</scope>
</reference>
<dbReference type="SMART" id="SM00066">
    <property type="entry name" value="GAL4"/>
    <property type="match status" value="1"/>
</dbReference>
<feature type="domain" description="Zn(2)-C6 fungal-type" evidence="2">
    <location>
        <begin position="10"/>
        <end position="38"/>
    </location>
</feature>
<comment type="caution">
    <text evidence="3">The sequence shown here is derived from an EMBL/GenBank/DDBJ whole genome shotgun (WGS) entry which is preliminary data.</text>
</comment>
<evidence type="ECO:0000259" key="2">
    <source>
        <dbReference type="PROSITE" id="PS50048"/>
    </source>
</evidence>
<name>A0A8J2NC39_FUSEQ</name>
<dbReference type="AlphaFoldDB" id="A0A8J2NC39"/>
<organism evidence="3 4">
    <name type="scientific">Fusarium equiseti</name>
    <name type="common">Fusarium scirpi</name>
    <dbReference type="NCBI Taxonomy" id="61235"/>
    <lineage>
        <taxon>Eukaryota</taxon>
        <taxon>Fungi</taxon>
        <taxon>Dikarya</taxon>
        <taxon>Ascomycota</taxon>
        <taxon>Pezizomycotina</taxon>
        <taxon>Sordariomycetes</taxon>
        <taxon>Hypocreomycetidae</taxon>
        <taxon>Hypocreales</taxon>
        <taxon>Nectriaceae</taxon>
        <taxon>Fusarium</taxon>
        <taxon>Fusarium incarnatum-equiseti species complex</taxon>
    </lineage>
</organism>
<dbReference type="InterPro" id="IPR053178">
    <property type="entry name" value="Osmoadaptation_assoc"/>
</dbReference>
<dbReference type="EMBL" id="CAJSTJ010000144">
    <property type="protein sequence ID" value="CAG7561936.1"/>
    <property type="molecule type" value="Genomic_DNA"/>
</dbReference>
<evidence type="ECO:0000313" key="3">
    <source>
        <dbReference type="EMBL" id="CAG7561936.1"/>
    </source>
</evidence>
<dbReference type="GO" id="GO:0000981">
    <property type="term" value="F:DNA-binding transcription factor activity, RNA polymerase II-specific"/>
    <property type="evidence" value="ECO:0007669"/>
    <property type="project" value="InterPro"/>
</dbReference>
<proteinExistence type="predicted"/>
<keyword evidence="1" id="KW-0539">Nucleus</keyword>
<protein>
    <recommendedName>
        <fullName evidence="2">Zn(2)-C6 fungal-type domain-containing protein</fullName>
    </recommendedName>
</protein>
<dbReference type="Proteomes" id="UP000693738">
    <property type="component" value="Unassembled WGS sequence"/>
</dbReference>
<accession>A0A8J2NC39</accession>
<dbReference type="PROSITE" id="PS00463">
    <property type="entry name" value="ZN2_CY6_FUNGAL_1"/>
    <property type="match status" value="1"/>
</dbReference>
<evidence type="ECO:0000256" key="1">
    <source>
        <dbReference type="ARBA" id="ARBA00023242"/>
    </source>
</evidence>
<gene>
    <name evidence="3" type="ORF">FEQUK3_LOCUS7605</name>
</gene>
<dbReference type="GO" id="GO:0008270">
    <property type="term" value="F:zinc ion binding"/>
    <property type="evidence" value="ECO:0007669"/>
    <property type="project" value="InterPro"/>
</dbReference>
<dbReference type="PROSITE" id="PS50048">
    <property type="entry name" value="ZN2_CY6_FUNGAL_2"/>
    <property type="match status" value="1"/>
</dbReference>
<dbReference type="Pfam" id="PF00172">
    <property type="entry name" value="Zn_clus"/>
    <property type="match status" value="1"/>
</dbReference>
<dbReference type="PANTHER" id="PTHR38111">
    <property type="entry name" value="ZN(2)-C6 FUNGAL-TYPE DOMAIN-CONTAINING PROTEIN-RELATED"/>
    <property type="match status" value="1"/>
</dbReference>
<evidence type="ECO:0000313" key="4">
    <source>
        <dbReference type="Proteomes" id="UP000693738"/>
    </source>
</evidence>
<dbReference type="InterPro" id="IPR001138">
    <property type="entry name" value="Zn2Cys6_DnaBD"/>
</dbReference>
<sequence length="329" mass="36714">MVGIPGKSKACPDCKRRRVKCDLTRPTCLRCSKAGLSCRGYEQSTLWVHRTQACPNVSALSVVRETKSQVSLSWLGLLQRMRKQLEGPYDVQEFRQQALSMADGIYFPLSKVGNSEGDSTPSSWFRAVCQMEGPSDALDHSLLAFCATQIRISGDRRISYDQTVELYNQAISKVISILNSPSIGNSDQSLAAIVMLSTCEVIQAMVQKRPLVLEPPVWRQHISPPTETTFTGLLDLAIDIPSIMASAHDLLQTNADSVELPYYINLLLQKFNDLDKWRVLYQERTWLESSRPVYWSVPARASNPVDTSDTDKLFPFALIFSSMGAAMAI</sequence>
<dbReference type="CDD" id="cd00067">
    <property type="entry name" value="GAL4"/>
    <property type="match status" value="1"/>
</dbReference>